<dbReference type="EMBL" id="LSZQ01000052">
    <property type="protein sequence ID" value="KXU35081.1"/>
    <property type="molecule type" value="Genomic_DNA"/>
</dbReference>
<dbReference type="PANTHER" id="PTHR32552">
    <property type="entry name" value="FERRICHROME IRON RECEPTOR-RELATED"/>
    <property type="match status" value="1"/>
</dbReference>
<evidence type="ECO:0000313" key="13">
    <source>
        <dbReference type="EMBL" id="KXU35081.1"/>
    </source>
</evidence>
<dbReference type="InterPro" id="IPR039426">
    <property type="entry name" value="TonB-dep_rcpt-like"/>
</dbReference>
<evidence type="ECO:0000256" key="7">
    <source>
        <dbReference type="ARBA" id="ARBA00023004"/>
    </source>
</evidence>
<dbReference type="InterPro" id="IPR036942">
    <property type="entry name" value="Beta-barrel_TonB_sf"/>
</dbReference>
<keyword evidence="9 11" id="KW-0472">Membrane</keyword>
<sequence>MVGLPVHSRGEPERLLRQRFAIPAQRAERALARFSEQSGLELVFPSRIAARIKTRAVYGSFPPLLALGQMLEGTGLHATASEDSGVVIITSHNPQPPTPMKRSSLSQTRHPLLGLLGFLMAAPLILAQPFAPSSTVDEDEELVRLPIFDVSSERANTYRATDSMSGARIRQALIDTPATINVVTSDFIKDIGAASVIDATQYVSGVGNSHLSGAGGRSDAHTIRGFGIWGTAIDNFVTMNSFQATLDPLLLDRVEITKGPNAVLAPNGAPGGFANALTKSPSFERSQTVRLELVDEYFGNRISYDATGPLPGTKRFSYRLIAGYQDAHSFIPGKILSKSLNPQLTWAISPKAQLKLKGFFINWKNEGPSAYPSRLRLRSDVVNGQTATVDSIMPGFVYDGANGGYDNDLRDVHIRRGTLEFTTALSDRLSMRLAALRQYLHSENGGVDWRELPSRWKTHPNGFPNSERYNPMTGVFTPEQLWGLQDSAMPYDEVTNPYVSTPVLEYPPHVAPRTAQLQHHYANEMHYQADLAGNFEFGGTGRDAVATLQVVVGGVRGRAYDKLYNWESEPGALLDFDYNTGPYPTDQPGRPEKIDSLWRHWVGPRTTKTQVYGTSQLGLFQKRVLLNGGVSRIWVNRPDWIDMLTGSTGSKLRASHNTPFYAALVKVLPQVAVYFSHSENADAGVANNEVFWQKGEQDEVGMKLEFFAGRLSITGAYFDLKQDRVITQNPLYFFDDTLTEYFLLDVTNKGFELDIVGGITPNLTVIASYTDMKLREPTGHPRIGTPDTLLNGLLKYDFSRGFAKGMSVFAGFNHVSKSAGETPAIQYTPLGVLAQISFYVPERTIYSAGASYDYGSLRFQLNVDNLTNKKTLWSSTGRNDVTPYPGRNIRLTTTYTF</sequence>
<keyword evidence="4" id="KW-0410">Iron transport</keyword>
<comment type="subcellular location">
    <subcellularLocation>
        <location evidence="1 11">Cell outer membrane</location>
        <topology evidence="1 11">Multi-pass membrane protein</topology>
    </subcellularLocation>
</comment>
<keyword evidence="10 11" id="KW-0998">Cell outer membrane</keyword>
<feature type="domain" description="Secretin/TonB short N-terminal" evidence="12">
    <location>
        <begin position="40"/>
        <end position="92"/>
    </location>
</feature>
<name>A0A139SKK5_9BACT</name>
<dbReference type="SMART" id="SM00965">
    <property type="entry name" value="STN"/>
    <property type="match status" value="1"/>
</dbReference>
<dbReference type="AlphaFoldDB" id="A0A139SKK5"/>
<evidence type="ECO:0000256" key="1">
    <source>
        <dbReference type="ARBA" id="ARBA00004571"/>
    </source>
</evidence>
<keyword evidence="3 11" id="KW-1134">Transmembrane beta strand</keyword>
<dbReference type="Gene3D" id="3.55.50.30">
    <property type="match status" value="1"/>
</dbReference>
<dbReference type="Gene3D" id="2.40.170.20">
    <property type="entry name" value="TonB-dependent receptor, beta-barrel domain"/>
    <property type="match status" value="2"/>
</dbReference>
<gene>
    <name evidence="13" type="ORF">AXK11_06925</name>
</gene>
<evidence type="ECO:0000256" key="10">
    <source>
        <dbReference type="ARBA" id="ARBA00023237"/>
    </source>
</evidence>
<protein>
    <recommendedName>
        <fullName evidence="12">Secretin/TonB short N-terminal domain-containing protein</fullName>
    </recommendedName>
</protein>
<evidence type="ECO:0000256" key="2">
    <source>
        <dbReference type="ARBA" id="ARBA00022448"/>
    </source>
</evidence>
<dbReference type="InterPro" id="IPR037066">
    <property type="entry name" value="Plug_dom_sf"/>
</dbReference>
<keyword evidence="6" id="KW-0732">Signal</keyword>
<evidence type="ECO:0000313" key="14">
    <source>
        <dbReference type="Proteomes" id="UP000070058"/>
    </source>
</evidence>
<comment type="similarity">
    <text evidence="11">Belongs to the TonB-dependent receptor family.</text>
</comment>
<accession>A0A139SKK5</accession>
<dbReference type="STRING" id="1548207.AXK11_06925"/>
<keyword evidence="5 11" id="KW-0812">Transmembrane</keyword>
<dbReference type="PANTHER" id="PTHR32552:SF68">
    <property type="entry name" value="FERRICHROME OUTER MEMBRANE TRANSPORTER_PHAGE RECEPTOR"/>
    <property type="match status" value="1"/>
</dbReference>
<organism evidence="13 14">
    <name type="scientific">Cephaloticoccus primus</name>
    <dbReference type="NCBI Taxonomy" id="1548207"/>
    <lineage>
        <taxon>Bacteria</taxon>
        <taxon>Pseudomonadati</taxon>
        <taxon>Verrucomicrobiota</taxon>
        <taxon>Opitutia</taxon>
        <taxon>Opitutales</taxon>
        <taxon>Opitutaceae</taxon>
        <taxon>Cephaloticoccus</taxon>
    </lineage>
</organism>
<dbReference type="Gene3D" id="2.170.130.10">
    <property type="entry name" value="TonB-dependent receptor, plug domain"/>
    <property type="match status" value="1"/>
</dbReference>
<evidence type="ECO:0000259" key="12">
    <source>
        <dbReference type="SMART" id="SM00965"/>
    </source>
</evidence>
<dbReference type="InterPro" id="IPR011662">
    <property type="entry name" value="Secretin/TonB_short_N"/>
</dbReference>
<keyword evidence="7" id="KW-0408">Iron</keyword>
<dbReference type="Proteomes" id="UP000070058">
    <property type="component" value="Unassembled WGS sequence"/>
</dbReference>
<dbReference type="PROSITE" id="PS52016">
    <property type="entry name" value="TONB_DEPENDENT_REC_3"/>
    <property type="match status" value="1"/>
</dbReference>
<dbReference type="Pfam" id="PF07715">
    <property type="entry name" value="Plug"/>
    <property type="match status" value="1"/>
</dbReference>
<reference evidence="14" key="1">
    <citation type="submission" date="2016-02" db="EMBL/GenBank/DDBJ databases">
        <authorList>
            <person name="Sanders J.G."/>
            <person name="Lin J.Y."/>
            <person name="Wertz J.T."/>
            <person name="Russell J.A."/>
            <person name="Moreau C.S."/>
            <person name="Powell S."/>
        </authorList>
    </citation>
    <scope>NUCLEOTIDE SEQUENCE [LARGE SCALE GENOMIC DNA]</scope>
    <source>
        <strain evidence="14">CAG34</strain>
    </source>
</reference>
<comment type="caution">
    <text evidence="13">The sequence shown here is derived from an EMBL/GenBank/DDBJ whole genome shotgun (WGS) entry which is preliminary data.</text>
</comment>
<evidence type="ECO:0000256" key="9">
    <source>
        <dbReference type="ARBA" id="ARBA00023136"/>
    </source>
</evidence>
<evidence type="ECO:0000256" key="6">
    <source>
        <dbReference type="ARBA" id="ARBA00022729"/>
    </source>
</evidence>
<dbReference type="GO" id="GO:0015344">
    <property type="term" value="F:siderophore uptake transmembrane transporter activity"/>
    <property type="evidence" value="ECO:0007669"/>
    <property type="project" value="TreeGrafter"/>
</dbReference>
<proteinExistence type="inferred from homology"/>
<evidence type="ECO:0000256" key="11">
    <source>
        <dbReference type="PROSITE-ProRule" id="PRU01360"/>
    </source>
</evidence>
<evidence type="ECO:0000256" key="5">
    <source>
        <dbReference type="ARBA" id="ARBA00022692"/>
    </source>
</evidence>
<evidence type="ECO:0000256" key="8">
    <source>
        <dbReference type="ARBA" id="ARBA00023065"/>
    </source>
</evidence>
<keyword evidence="2 11" id="KW-0813">Transport</keyword>
<keyword evidence="8" id="KW-0406">Ion transport</keyword>
<evidence type="ECO:0000256" key="3">
    <source>
        <dbReference type="ARBA" id="ARBA00022452"/>
    </source>
</evidence>
<dbReference type="GO" id="GO:0009279">
    <property type="term" value="C:cell outer membrane"/>
    <property type="evidence" value="ECO:0007669"/>
    <property type="project" value="UniProtKB-SubCell"/>
</dbReference>
<dbReference type="InterPro" id="IPR012910">
    <property type="entry name" value="Plug_dom"/>
</dbReference>
<evidence type="ECO:0000256" key="4">
    <source>
        <dbReference type="ARBA" id="ARBA00022496"/>
    </source>
</evidence>
<dbReference type="SUPFAM" id="SSF56935">
    <property type="entry name" value="Porins"/>
    <property type="match status" value="1"/>
</dbReference>
<keyword evidence="14" id="KW-1185">Reference proteome</keyword>